<evidence type="ECO:0000256" key="3">
    <source>
        <dbReference type="PROSITE-ProRule" id="PRU00023"/>
    </source>
</evidence>
<dbReference type="SMART" id="SM00248">
    <property type="entry name" value="ANK"/>
    <property type="match status" value="19"/>
</dbReference>
<evidence type="ECO:0000256" key="4">
    <source>
        <dbReference type="SAM" id="MobiDB-lite"/>
    </source>
</evidence>
<feature type="compositionally biased region" description="Polar residues" evidence="4">
    <location>
        <begin position="1016"/>
        <end position="1026"/>
    </location>
</feature>
<dbReference type="PANTHER" id="PTHR24171:SF9">
    <property type="entry name" value="ANKYRIN REPEAT DOMAIN-CONTAINING PROTEIN 39"/>
    <property type="match status" value="1"/>
</dbReference>
<dbReference type="Gene3D" id="1.25.40.20">
    <property type="entry name" value="Ankyrin repeat-containing domain"/>
    <property type="match status" value="7"/>
</dbReference>
<dbReference type="PANTHER" id="PTHR24171">
    <property type="entry name" value="ANKYRIN REPEAT DOMAIN-CONTAINING PROTEIN 39-RELATED"/>
    <property type="match status" value="1"/>
</dbReference>
<dbReference type="InterPro" id="IPR002110">
    <property type="entry name" value="Ankyrin_rpt"/>
</dbReference>
<feature type="region of interest" description="Disordered" evidence="4">
    <location>
        <begin position="1"/>
        <end position="24"/>
    </location>
</feature>
<feature type="repeat" description="ANK" evidence="3">
    <location>
        <begin position="685"/>
        <end position="717"/>
    </location>
</feature>
<evidence type="ECO:0000256" key="1">
    <source>
        <dbReference type="ARBA" id="ARBA00022737"/>
    </source>
</evidence>
<feature type="repeat" description="ANK" evidence="3">
    <location>
        <begin position="653"/>
        <end position="685"/>
    </location>
</feature>
<feature type="repeat" description="ANK" evidence="3">
    <location>
        <begin position="751"/>
        <end position="783"/>
    </location>
</feature>
<comment type="caution">
    <text evidence="5">The sequence shown here is derived from an EMBL/GenBank/DDBJ whole genome shotgun (WGS) entry which is preliminary data.</text>
</comment>
<dbReference type="PROSITE" id="PS50297">
    <property type="entry name" value="ANK_REP_REGION"/>
    <property type="match status" value="8"/>
</dbReference>
<feature type="compositionally biased region" description="Polar residues" evidence="4">
    <location>
        <begin position="1220"/>
        <end position="1230"/>
    </location>
</feature>
<feature type="repeat" description="ANK" evidence="3">
    <location>
        <begin position="143"/>
        <end position="175"/>
    </location>
</feature>
<sequence length="1433" mass="156086">MDNRGVCTAADVTKEDDDVSTSTTKKTDTNLLHKLELISAARRNDAPAIRTAEAGLENFVSLLLEAGADVNVRDFSGQTPLMLAGKHGHGSIVQLLLAQQAIKVDEVDSEGRSALFYATLSGNINIAKTLLQNRAYPNLKDRKGETSLIHATKSDSLPLVELLLAWKSDVDAADNRGHTALMRCAGRTSSNQAILERLVEAKADVNCQNMWNETALMFACRVGTLTAVQFLTESGATLNAANVWGETPLMYAAEQGHHNIVELLIRRGSNVNETDINGATALMHSVISLRSVLVIPPLQCIPKTLKHCNDIYNCRRDANNPEQEKVVISLIDAGSDVAAKNCFGQTALMLAAMHGKARLVDVFLKKVELLFGKYKGITSYVRTFCDYKWTALSYAALGGHSHIISTLLNYVRLSLAFEIFEEFGNATNIAVVCDYPDIVNMLSTNCGAPGGYFAKYFRQSLINSCKTGKVDSAKALLNAFSANYAYSFTDNIMTHGFWSSIAHGHAEVASLFDRVYDEKISAWLAFIYGRLECLDMIHKATSNSSGVLRPWTKMDSCDNCVEPSSPPPRRKKTKRYAKISKADDAPLPHLLFDAIALGDIGELKSLLAIDPKLINACSLTGLTALSYACLRGNKDAVGELLAQGARVDKIDIAGCTPLMYAARFGHAGCVQLLLSVRCNIRHRVRAWTALALASQMGKADVVEMLLTAGAEISKTSKLERSPLQAATVGSHTRIIQTLINKGFDINSPGEEGQTPLIYAARFGDDRTAELLIDLGADVDYPDPKGRTALSWASERGNSKIVNALLDAGCSIIKADKHGQLPIWHAAKNGYPEVVEQLLEYNAFPSSFSIDRLPPTTLHPRALTTRMRARHTPADTVNNASRRDGSTALMHISGHGFHHTAAYLCGKGAKTDLLDSSGQTALHVAAKHNRQKTCNLLLVYGARSDIRDKDGNTPLLLALSNGHLKLLPLLEDTSMYRQEESEEDGIQFGGGDSASKGIWISFKSRLRLSFKRRNTHHSGNSRSIQATSRRRAQNPGADATSPPGYSEEKTSVSKCEEKTVFPIQNTTVYKCCYGGIVSNPDPCERSNLSIRRDPASSEPETCNEGGASSDISQIEGDPGNCSPTNTAISPCNAEAHSSALSPGSYVGEDLLCCHGSIIYPVESHENDLDQECLFDVERSRQNFESHQCILEDAQSNTCLESSPKHCCMLHKHQVQQPTQRCCKHNPSQQLPAPQIPGRHQQQQNPQQLHKHRSFSDSSHANAHNSLAIRGPDGVDPRENPEQGLDIESMTKTTIQTAVDRCLQQLPAGFSHQVVRGATSCNTTAVASISQESCGCGGPSLVVNLNQVFHVNPRVKKKKIYRPKALKIGRAKYLTTGKFGKIQIKSSRRRSKHDLDIEGQTTSCESNEYDEDGSASESETTDAQEDSGDSDVSAT</sequence>
<feature type="compositionally biased region" description="Acidic residues" evidence="4">
    <location>
        <begin position="1405"/>
        <end position="1427"/>
    </location>
</feature>
<dbReference type="Pfam" id="PF12796">
    <property type="entry name" value="Ank_2"/>
    <property type="match status" value="6"/>
</dbReference>
<organism evidence="5 6">
    <name type="scientific">Plakobranchus ocellatus</name>
    <dbReference type="NCBI Taxonomy" id="259542"/>
    <lineage>
        <taxon>Eukaryota</taxon>
        <taxon>Metazoa</taxon>
        <taxon>Spiralia</taxon>
        <taxon>Lophotrochozoa</taxon>
        <taxon>Mollusca</taxon>
        <taxon>Gastropoda</taxon>
        <taxon>Heterobranchia</taxon>
        <taxon>Euthyneura</taxon>
        <taxon>Panpulmonata</taxon>
        <taxon>Sacoglossa</taxon>
        <taxon>Placobranchoidea</taxon>
        <taxon>Plakobranchidae</taxon>
        <taxon>Plakobranchus</taxon>
    </lineage>
</organism>
<feature type="region of interest" description="Disordered" evidence="4">
    <location>
        <begin position="1010"/>
        <end position="1051"/>
    </location>
</feature>
<feature type="repeat" description="ANK" evidence="3">
    <location>
        <begin position="916"/>
        <end position="948"/>
    </location>
</feature>
<keyword evidence="2 3" id="KW-0040">ANK repeat</keyword>
<feature type="region of interest" description="Disordered" evidence="4">
    <location>
        <begin position="1220"/>
        <end position="1284"/>
    </location>
</feature>
<dbReference type="PROSITE" id="PS50088">
    <property type="entry name" value="ANK_REPEAT"/>
    <property type="match status" value="13"/>
</dbReference>
<feature type="region of interest" description="Disordered" evidence="4">
    <location>
        <begin position="1082"/>
        <end position="1108"/>
    </location>
</feature>
<keyword evidence="6" id="KW-1185">Reference proteome</keyword>
<feature type="repeat" description="ANK" evidence="3">
    <location>
        <begin position="244"/>
        <end position="276"/>
    </location>
</feature>
<feature type="repeat" description="ANK" evidence="3">
    <location>
        <begin position="110"/>
        <end position="142"/>
    </location>
</feature>
<dbReference type="Pfam" id="PF00023">
    <property type="entry name" value="Ank"/>
    <property type="match status" value="1"/>
</dbReference>
<proteinExistence type="predicted"/>
<feature type="region of interest" description="Disordered" evidence="4">
    <location>
        <begin position="1383"/>
        <end position="1433"/>
    </location>
</feature>
<feature type="compositionally biased region" description="Low complexity" evidence="4">
    <location>
        <begin position="1234"/>
        <end position="1246"/>
    </location>
</feature>
<feature type="repeat" description="ANK" evidence="3">
    <location>
        <begin position="211"/>
        <end position="243"/>
    </location>
</feature>
<evidence type="ECO:0000313" key="5">
    <source>
        <dbReference type="EMBL" id="GFN98253.1"/>
    </source>
</evidence>
<evidence type="ECO:0000313" key="6">
    <source>
        <dbReference type="Proteomes" id="UP000735302"/>
    </source>
</evidence>
<accession>A0AAV3ZUZ7</accession>
<dbReference type="PRINTS" id="PR01415">
    <property type="entry name" value="ANKYRIN"/>
</dbReference>
<feature type="repeat" description="ANK" evidence="3">
    <location>
        <begin position="620"/>
        <end position="652"/>
    </location>
</feature>
<keyword evidence="1" id="KW-0677">Repeat</keyword>
<feature type="compositionally biased region" description="Polar residues" evidence="4">
    <location>
        <begin position="1254"/>
        <end position="1263"/>
    </location>
</feature>
<dbReference type="InterPro" id="IPR036770">
    <property type="entry name" value="Ankyrin_rpt-contain_sf"/>
</dbReference>
<dbReference type="EMBL" id="BLXT01002841">
    <property type="protein sequence ID" value="GFN98253.1"/>
    <property type="molecule type" value="Genomic_DNA"/>
</dbReference>
<protein>
    <submittedName>
        <fullName evidence="5">Ankyrin repeat domain-containing protein 52</fullName>
    </submittedName>
</protein>
<reference evidence="5 6" key="1">
    <citation type="journal article" date="2021" name="Elife">
        <title>Chloroplast acquisition without the gene transfer in kleptoplastic sea slugs, Plakobranchus ocellatus.</title>
        <authorList>
            <person name="Maeda T."/>
            <person name="Takahashi S."/>
            <person name="Yoshida T."/>
            <person name="Shimamura S."/>
            <person name="Takaki Y."/>
            <person name="Nagai Y."/>
            <person name="Toyoda A."/>
            <person name="Suzuki Y."/>
            <person name="Arimoto A."/>
            <person name="Ishii H."/>
            <person name="Satoh N."/>
            <person name="Nishiyama T."/>
            <person name="Hasebe M."/>
            <person name="Maruyama T."/>
            <person name="Minagawa J."/>
            <person name="Obokata J."/>
            <person name="Shigenobu S."/>
        </authorList>
    </citation>
    <scope>NUCLEOTIDE SEQUENCE [LARGE SCALE GENOMIC DNA]</scope>
</reference>
<name>A0AAV3ZUZ7_9GAST</name>
<feature type="repeat" description="ANK" evidence="3">
    <location>
        <begin position="718"/>
        <end position="750"/>
    </location>
</feature>
<evidence type="ECO:0000256" key="2">
    <source>
        <dbReference type="ARBA" id="ARBA00023043"/>
    </source>
</evidence>
<feature type="repeat" description="ANK" evidence="3">
    <location>
        <begin position="43"/>
        <end position="75"/>
    </location>
</feature>
<dbReference type="Proteomes" id="UP000735302">
    <property type="component" value="Unassembled WGS sequence"/>
</dbReference>
<feature type="repeat" description="ANK" evidence="3">
    <location>
        <begin position="784"/>
        <end position="816"/>
    </location>
</feature>
<gene>
    <name evidence="5" type="ORF">PoB_002475900</name>
</gene>
<dbReference type="SUPFAM" id="SSF48403">
    <property type="entry name" value="Ankyrin repeat"/>
    <property type="match status" value="3"/>
</dbReference>
<feature type="repeat" description="ANK" evidence="3">
    <location>
        <begin position="76"/>
        <end position="101"/>
    </location>
</feature>